<evidence type="ECO:0000259" key="6">
    <source>
        <dbReference type="Pfam" id="PF04130"/>
    </source>
</evidence>
<sequence length="1351" mass="152856">MAVDTNFSSFFDKLKLLEEDPLILPPKTWESIPSQNAPTSSSYSPPQPPQPLLHHSPSPSLSEESLVRLALNALQGSESALISIEKLSAVFISEPADRTYHTIPNLWNRSTSTHALGRFLTSIARSGFVIFLLRKFVDYFNNFNFEAYLDAASSYSLVNQAFSVAVGKVLEGYMSALGTLNASIDLRRSSKSNGVDLKNCRVSCFTSVVHSEVTLLEVFLHTKELRTQVEVLGNVCNVQSVALCFLESSVEELTAKASLDFCNFYRGGDLLTYLYRQLQVADPAHRALLKFLFIRSCQPYIGFIRSWIYEAEISDPYKEFMVEYADNLSPHPHYKGGIPIDFVLASIQDRVAVPCFLKDFFIPIVRAGQQLQVLKKLLELCNYVGPEEYTCEDLLPSWRGYLSNHLFSASPLTFSKGYLEAMVVPHGTISIAFDNGEGSSKNAVSHMFFDRAVDNTNFDDSSTSDEFYVLGTSDSSECSSLSGSEEQAEAEQLIEQGNGLVGYEQRCSSSLRFSMSSPTDTALRKPTQSEISRDIETDSSKNSEENNFVGHFMGVYDKKRTSSHEFPPPDSEESKSSCMFDNIDSVIGKCWQLGLPKNSVYNDKWHSFYPRSDHCDSVQEASETNMGILNADLPYFTHMTSAKDVLIEKASGADQLKNRNSTSSLFALQPWKVNYHPNFLSRNPMLKKNACFHLVTMPKEKCSTAYGLSLPCFDFSTVEDPCKASVEKFAASFRHEFGSQVPLHITSPATSGKSHDKGKQGCDGEAVLFDNSRACVSESSVHLKEQDKEAVVSTNGCGGTSWQSLLKSFSYTENESVGDHRESLSSTFEIPLDFVIDKCLLQEILLHNLNEMEYKGSSLMFGRISACFRKGVADLVFPSHLSSFCFSALYTMHILSDFMLNTVPLGENSILKNKISLDDARYKYVSRLAIKLLEKGFDLQGHLQALRRYYFMESADWADLFIIASDLFLPFYMKQQKWCVAEAEQRVLEIQRFLELSVKRSSCEQDPNKDRLFVYMKGNETMPLSAFTIGVHSFNFLGLGYRVDWPISIVLTPSGLKIYAEIFSFLIHVKLAVFSLTEVWRSLKDMMHMVTRNHSTTQERGIRHLNILIKMRHHINHFISALQQYVQSQLSYVSWCKFLHSLEYKVKDMMDLESVHMAYLTDSLHICFLSNETQSVAIIIESILQCAFEFRSCFTGGMWDMGLDQGDLLGKLSRINISQVLAIKQKFDKNLKQLHLCYLKFPKHGEFGLSRFWGYLNYNKYYSDVGNEMDLYAFTTYKDKQAQGGQTLQEKNGLKVQVEIAWKDGEIQLLEDQLYLRDVEIQRLKKIIDSDKNAEIQRLKKTIQSANDASK</sequence>
<evidence type="ECO:0000256" key="1">
    <source>
        <dbReference type="ARBA" id="ARBA00004245"/>
    </source>
</evidence>
<evidence type="ECO:0000256" key="2">
    <source>
        <dbReference type="ARBA" id="ARBA00022490"/>
    </source>
</evidence>
<dbReference type="PANTHER" id="PTHR19302:SF70">
    <property type="entry name" value="GAMMA-TUBULIN COMPLEX COMPONENT 6"/>
    <property type="match status" value="1"/>
</dbReference>
<dbReference type="GO" id="GO:0043015">
    <property type="term" value="F:gamma-tubulin binding"/>
    <property type="evidence" value="ECO:0007669"/>
    <property type="project" value="InterPro"/>
</dbReference>
<dbReference type="GO" id="GO:0051225">
    <property type="term" value="P:spindle assembly"/>
    <property type="evidence" value="ECO:0007669"/>
    <property type="project" value="TreeGrafter"/>
</dbReference>
<feature type="region of interest" description="Disordered" evidence="5">
    <location>
        <begin position="514"/>
        <end position="546"/>
    </location>
</feature>
<dbReference type="InterPro" id="IPR007259">
    <property type="entry name" value="GCP"/>
</dbReference>
<dbReference type="GO" id="GO:0051321">
    <property type="term" value="P:meiotic cell cycle"/>
    <property type="evidence" value="ECO:0007669"/>
    <property type="project" value="TreeGrafter"/>
</dbReference>
<organism evidence="8 9">
    <name type="scientific">Populus tomentosa</name>
    <name type="common">Chinese white poplar</name>
    <dbReference type="NCBI Taxonomy" id="118781"/>
    <lineage>
        <taxon>Eukaryota</taxon>
        <taxon>Viridiplantae</taxon>
        <taxon>Streptophyta</taxon>
        <taxon>Embryophyta</taxon>
        <taxon>Tracheophyta</taxon>
        <taxon>Spermatophyta</taxon>
        <taxon>Magnoliopsida</taxon>
        <taxon>eudicotyledons</taxon>
        <taxon>Gunneridae</taxon>
        <taxon>Pentapetalae</taxon>
        <taxon>rosids</taxon>
        <taxon>fabids</taxon>
        <taxon>Malpighiales</taxon>
        <taxon>Salicaceae</taxon>
        <taxon>Saliceae</taxon>
        <taxon>Populus</taxon>
    </lineage>
</organism>
<keyword evidence="9" id="KW-1185">Reference proteome</keyword>
<comment type="subcellular location">
    <subcellularLocation>
        <location evidence="1">Cytoplasm</location>
        <location evidence="1">Cytoskeleton</location>
    </subcellularLocation>
</comment>
<dbReference type="PANTHER" id="PTHR19302">
    <property type="entry name" value="GAMMA TUBULIN COMPLEX PROTEIN"/>
    <property type="match status" value="1"/>
</dbReference>
<dbReference type="EMBL" id="JAAWWB010000017">
    <property type="protein sequence ID" value="KAG6763141.1"/>
    <property type="molecule type" value="Genomic_DNA"/>
</dbReference>
<evidence type="ECO:0000256" key="4">
    <source>
        <dbReference type="ARBA" id="ARBA00023212"/>
    </source>
</evidence>
<keyword evidence="4" id="KW-0206">Cytoskeleton</keyword>
<evidence type="ECO:0008006" key="10">
    <source>
        <dbReference type="Google" id="ProtNLM"/>
    </source>
</evidence>
<dbReference type="GO" id="GO:0031122">
    <property type="term" value="P:cytoplasmic microtubule organization"/>
    <property type="evidence" value="ECO:0007669"/>
    <property type="project" value="TreeGrafter"/>
</dbReference>
<dbReference type="InterPro" id="IPR041470">
    <property type="entry name" value="GCP_N"/>
</dbReference>
<dbReference type="GO" id="GO:0000278">
    <property type="term" value="P:mitotic cell cycle"/>
    <property type="evidence" value="ECO:0007669"/>
    <property type="project" value="TreeGrafter"/>
</dbReference>
<gene>
    <name evidence="8" type="ORF">POTOM_033677</name>
</gene>
<keyword evidence="2" id="KW-0963">Cytoplasm</keyword>
<feature type="region of interest" description="Disordered" evidence="5">
    <location>
        <begin position="27"/>
        <end position="60"/>
    </location>
</feature>
<dbReference type="GO" id="GO:0007020">
    <property type="term" value="P:microtubule nucleation"/>
    <property type="evidence" value="ECO:0007669"/>
    <property type="project" value="InterPro"/>
</dbReference>
<evidence type="ECO:0000313" key="8">
    <source>
        <dbReference type="EMBL" id="KAG6763141.1"/>
    </source>
</evidence>
<reference evidence="8" key="1">
    <citation type="journal article" date="2020" name="bioRxiv">
        <title>Hybrid origin of Populus tomentosa Carr. identified through genome sequencing and phylogenomic analysis.</title>
        <authorList>
            <person name="An X."/>
            <person name="Gao K."/>
            <person name="Chen Z."/>
            <person name="Li J."/>
            <person name="Yang X."/>
            <person name="Yang X."/>
            <person name="Zhou J."/>
            <person name="Guo T."/>
            <person name="Zhao T."/>
            <person name="Huang S."/>
            <person name="Miao D."/>
            <person name="Khan W.U."/>
            <person name="Rao P."/>
            <person name="Ye M."/>
            <person name="Lei B."/>
            <person name="Liao W."/>
            <person name="Wang J."/>
            <person name="Ji L."/>
            <person name="Li Y."/>
            <person name="Guo B."/>
            <person name="Mustafa N.S."/>
            <person name="Li S."/>
            <person name="Yun Q."/>
            <person name="Keller S.R."/>
            <person name="Mao J."/>
            <person name="Zhang R."/>
            <person name="Strauss S.H."/>
        </authorList>
    </citation>
    <scope>NUCLEOTIDE SEQUENCE</scope>
    <source>
        <strain evidence="8">GM15</strain>
        <tissue evidence="8">Leaf</tissue>
    </source>
</reference>
<dbReference type="InterPro" id="IPR040457">
    <property type="entry name" value="GCP_C"/>
</dbReference>
<dbReference type="Pfam" id="PF04130">
    <property type="entry name" value="GCP_C_terminal"/>
    <property type="match status" value="1"/>
</dbReference>
<dbReference type="Proteomes" id="UP000886885">
    <property type="component" value="Chromosome 9A"/>
</dbReference>
<feature type="compositionally biased region" description="Basic and acidic residues" evidence="5">
    <location>
        <begin position="531"/>
        <end position="544"/>
    </location>
</feature>
<dbReference type="Pfam" id="PF17681">
    <property type="entry name" value="GCP_N_terminal"/>
    <property type="match status" value="1"/>
</dbReference>
<dbReference type="GO" id="GO:0000930">
    <property type="term" value="C:gamma-tubulin complex"/>
    <property type="evidence" value="ECO:0007669"/>
    <property type="project" value="TreeGrafter"/>
</dbReference>
<comment type="caution">
    <text evidence="8">The sequence shown here is derived from an EMBL/GenBank/DDBJ whole genome shotgun (WGS) entry which is preliminary data.</text>
</comment>
<evidence type="ECO:0000256" key="3">
    <source>
        <dbReference type="ARBA" id="ARBA00022701"/>
    </source>
</evidence>
<dbReference type="OrthoDB" id="775571at2759"/>
<evidence type="ECO:0000259" key="7">
    <source>
        <dbReference type="Pfam" id="PF17681"/>
    </source>
</evidence>
<accession>A0A8X7Z686</accession>
<evidence type="ECO:0000313" key="9">
    <source>
        <dbReference type="Proteomes" id="UP000886885"/>
    </source>
</evidence>
<dbReference type="FunFam" id="1.20.120.1900:FF:000018">
    <property type="entry name" value="Gamma-tubulin complex component 6 isoform A"/>
    <property type="match status" value="1"/>
</dbReference>
<protein>
    <recommendedName>
        <fullName evidence="10">Gamma-tubulin complex component</fullName>
    </recommendedName>
</protein>
<feature type="domain" description="Gamma tubulin complex component C-terminal" evidence="6">
    <location>
        <begin position="939"/>
        <end position="1262"/>
    </location>
</feature>
<dbReference type="GO" id="GO:0005874">
    <property type="term" value="C:microtubule"/>
    <property type="evidence" value="ECO:0007669"/>
    <property type="project" value="UniProtKB-KW"/>
</dbReference>
<feature type="domain" description="Gamma tubulin complex component protein N-terminal" evidence="7">
    <location>
        <begin position="69"/>
        <end position="391"/>
    </location>
</feature>
<keyword evidence="3" id="KW-0493">Microtubule</keyword>
<dbReference type="GO" id="GO:0051011">
    <property type="term" value="F:microtubule minus-end binding"/>
    <property type="evidence" value="ECO:0007669"/>
    <property type="project" value="TreeGrafter"/>
</dbReference>
<name>A0A8X7Z686_POPTO</name>
<dbReference type="GO" id="GO:0000922">
    <property type="term" value="C:spindle pole"/>
    <property type="evidence" value="ECO:0007669"/>
    <property type="project" value="InterPro"/>
</dbReference>
<proteinExistence type="predicted"/>
<evidence type="ECO:0000256" key="5">
    <source>
        <dbReference type="SAM" id="MobiDB-lite"/>
    </source>
</evidence>